<reference evidence="2" key="1">
    <citation type="submission" date="2012-06" db="EMBL/GenBank/DDBJ databases">
        <title>Complete sequence of chromosome of Desulfomonile tiedjei DSM 6799.</title>
        <authorList>
            <person name="Lucas S."/>
            <person name="Copeland A."/>
            <person name="Lapidus A."/>
            <person name="Glavina del Rio T."/>
            <person name="Dalin E."/>
            <person name="Tice H."/>
            <person name="Bruce D."/>
            <person name="Goodwin L."/>
            <person name="Pitluck S."/>
            <person name="Peters L."/>
            <person name="Ovchinnikova G."/>
            <person name="Zeytun A."/>
            <person name="Lu M."/>
            <person name="Kyrpides N."/>
            <person name="Mavromatis K."/>
            <person name="Ivanova N."/>
            <person name="Brettin T."/>
            <person name="Detter J.C."/>
            <person name="Han C."/>
            <person name="Larimer F."/>
            <person name="Land M."/>
            <person name="Hauser L."/>
            <person name="Markowitz V."/>
            <person name="Cheng J.-F."/>
            <person name="Hugenholtz P."/>
            <person name="Woyke T."/>
            <person name="Wu D."/>
            <person name="Spring S."/>
            <person name="Schroeder M."/>
            <person name="Brambilla E."/>
            <person name="Klenk H.-P."/>
            <person name="Eisen J.A."/>
        </authorList>
    </citation>
    <scope>NUCLEOTIDE SEQUENCE [LARGE SCALE GENOMIC DNA]</scope>
    <source>
        <strain evidence="2">ATCC 49306 / DSM 6799 / DCB-1</strain>
    </source>
</reference>
<name>I4CDT4_DESTA</name>
<dbReference type="STRING" id="706587.Desti_5120"/>
<dbReference type="RefSeq" id="WP_014812827.1">
    <property type="nucleotide sequence ID" value="NC_018025.1"/>
</dbReference>
<dbReference type="Proteomes" id="UP000006055">
    <property type="component" value="Chromosome"/>
</dbReference>
<dbReference type="HOGENOM" id="CLU_168852_0_0_7"/>
<gene>
    <name evidence="1" type="ordered locus">Desti_5120</name>
</gene>
<dbReference type="eggNOG" id="ENOG5033AEA">
    <property type="taxonomic scope" value="Bacteria"/>
</dbReference>
<protein>
    <submittedName>
        <fullName evidence="1">Radical SAM pair-associated protein</fullName>
    </submittedName>
</protein>
<evidence type="ECO:0000313" key="2">
    <source>
        <dbReference type="Proteomes" id="UP000006055"/>
    </source>
</evidence>
<dbReference type="OrthoDB" id="5465335at2"/>
<dbReference type="NCBIfam" id="TIGR03976">
    <property type="entry name" value="chp_LLNDYxLRE"/>
    <property type="match status" value="1"/>
</dbReference>
<organism evidence="1 2">
    <name type="scientific">Desulfomonile tiedjei (strain ATCC 49306 / DSM 6799 / DCB-1)</name>
    <dbReference type="NCBI Taxonomy" id="706587"/>
    <lineage>
        <taxon>Bacteria</taxon>
        <taxon>Pseudomonadati</taxon>
        <taxon>Thermodesulfobacteriota</taxon>
        <taxon>Desulfomonilia</taxon>
        <taxon>Desulfomonilales</taxon>
        <taxon>Desulfomonilaceae</taxon>
        <taxon>Desulfomonile</taxon>
    </lineage>
</organism>
<keyword evidence="2" id="KW-1185">Reference proteome</keyword>
<dbReference type="InterPro" id="IPR023974">
    <property type="entry name" value="HxsD"/>
</dbReference>
<dbReference type="EMBL" id="CP003360">
    <property type="protein sequence ID" value="AFM27725.1"/>
    <property type="molecule type" value="Genomic_DNA"/>
</dbReference>
<sequence length="116" mass="12950">MAIQVVENTKSLDIFVSKAFFEKVAIFAAAYKLTRDFVVNIEPAPDNCVKISIQPISPASNDLSYAATNFRNNLIDEQLRLELEHNYGGIRELIVKHAFAPLENLSGEVKKIAGRE</sequence>
<evidence type="ECO:0000313" key="1">
    <source>
        <dbReference type="EMBL" id="AFM27725.1"/>
    </source>
</evidence>
<proteinExistence type="predicted"/>
<dbReference type="AlphaFoldDB" id="I4CDT4"/>
<accession>I4CDT4</accession>
<dbReference type="KEGG" id="dti:Desti_5120"/>